<dbReference type="AlphaFoldDB" id="A0A2V5IPE2"/>
<name>A0A2V5IPE2_9EURO</name>
<keyword evidence="2" id="KW-0804">Transcription</keyword>
<organism evidence="6 7">
    <name type="scientific">Aspergillus indologenus CBS 114.80</name>
    <dbReference type="NCBI Taxonomy" id="1450541"/>
    <lineage>
        <taxon>Eukaryota</taxon>
        <taxon>Fungi</taxon>
        <taxon>Dikarya</taxon>
        <taxon>Ascomycota</taxon>
        <taxon>Pezizomycotina</taxon>
        <taxon>Eurotiomycetes</taxon>
        <taxon>Eurotiomycetidae</taxon>
        <taxon>Eurotiales</taxon>
        <taxon>Aspergillaceae</taxon>
        <taxon>Aspergillus</taxon>
        <taxon>Aspergillus subgen. Circumdati</taxon>
    </lineage>
</organism>
<reference evidence="6 7" key="1">
    <citation type="submission" date="2018-02" db="EMBL/GenBank/DDBJ databases">
        <title>The genomes of Aspergillus section Nigri reveals drivers in fungal speciation.</title>
        <authorList>
            <consortium name="DOE Joint Genome Institute"/>
            <person name="Vesth T.C."/>
            <person name="Nybo J."/>
            <person name="Theobald S."/>
            <person name="Brandl J."/>
            <person name="Frisvad J.C."/>
            <person name="Nielsen K.F."/>
            <person name="Lyhne E.K."/>
            <person name="Kogle M.E."/>
            <person name="Kuo A."/>
            <person name="Riley R."/>
            <person name="Clum A."/>
            <person name="Nolan M."/>
            <person name="Lipzen A."/>
            <person name="Salamov A."/>
            <person name="Henrissat B."/>
            <person name="Wiebenga A."/>
            <person name="De vries R.P."/>
            <person name="Grigoriev I.V."/>
            <person name="Mortensen U.H."/>
            <person name="Andersen M.R."/>
            <person name="Baker S.E."/>
        </authorList>
    </citation>
    <scope>NUCLEOTIDE SEQUENCE [LARGE SCALE GENOMIC DNA]</scope>
    <source>
        <strain evidence="6 7">CBS 114.80</strain>
    </source>
</reference>
<feature type="compositionally biased region" description="Basic and acidic residues" evidence="4">
    <location>
        <begin position="49"/>
        <end position="60"/>
    </location>
</feature>
<dbReference type="GO" id="GO:0003700">
    <property type="term" value="F:DNA-binding transcription factor activity"/>
    <property type="evidence" value="ECO:0007669"/>
    <property type="project" value="InterPro"/>
</dbReference>
<protein>
    <recommendedName>
        <fullName evidence="5">Xylanolytic transcriptional activator regulatory domain-containing protein</fullName>
    </recommendedName>
</protein>
<evidence type="ECO:0000259" key="5">
    <source>
        <dbReference type="Pfam" id="PF04082"/>
    </source>
</evidence>
<proteinExistence type="predicted"/>
<feature type="domain" description="Xylanolytic transcriptional activator regulatory" evidence="5">
    <location>
        <begin position="126"/>
        <end position="203"/>
    </location>
</feature>
<dbReference type="InterPro" id="IPR007219">
    <property type="entry name" value="XnlR_reg_dom"/>
</dbReference>
<keyword evidence="7" id="KW-1185">Reference proteome</keyword>
<dbReference type="PANTHER" id="PTHR46910">
    <property type="entry name" value="TRANSCRIPTION FACTOR PDR1"/>
    <property type="match status" value="1"/>
</dbReference>
<dbReference type="PANTHER" id="PTHR46910:SF25">
    <property type="entry name" value="ABC-TRANSPORTER-REGULATING TRANSCRIPTION FACTOR"/>
    <property type="match status" value="1"/>
</dbReference>
<dbReference type="GO" id="GO:0006351">
    <property type="term" value="P:DNA-templated transcription"/>
    <property type="evidence" value="ECO:0007669"/>
    <property type="project" value="InterPro"/>
</dbReference>
<evidence type="ECO:0000256" key="3">
    <source>
        <dbReference type="ARBA" id="ARBA00023242"/>
    </source>
</evidence>
<accession>A0A2V5IPE2</accession>
<evidence type="ECO:0000256" key="2">
    <source>
        <dbReference type="ARBA" id="ARBA00023163"/>
    </source>
</evidence>
<dbReference type="InterPro" id="IPR050987">
    <property type="entry name" value="AtrR-like"/>
</dbReference>
<dbReference type="GO" id="GO:0008270">
    <property type="term" value="F:zinc ion binding"/>
    <property type="evidence" value="ECO:0007669"/>
    <property type="project" value="InterPro"/>
</dbReference>
<dbReference type="Proteomes" id="UP000248817">
    <property type="component" value="Unassembled WGS sequence"/>
</dbReference>
<keyword evidence="1" id="KW-0805">Transcription regulation</keyword>
<sequence length="416" mass="46624">MRDIEKCVESLEGRSPQPSRAKWPRLDSPIDDLYSSTGDMEDPSGEEADPTRPRNSRDKVTNTASPTQAVSQVPGEMEEDGQLFAEKHCSSKPQQVETGGLKAGDGEDEWPQCMGHIRNGMSVTAELFMWSSDLLAVQTMVGLALFFQGTPNPQPLFMYTAAAIRFAQSIGLHKSNPFGLFDLQVEERRRVIWLAFVLDADICTRESVSLFYILAQFTLFPRRAYDMLFTKEALEKPMSERASAARACVEEIERWEDSIPHILRPQRRFAPEQHHPFLPQIIRLHFACQCFYVSVSRVCLISQQERTRSEEVNVFPSLPLTSDEVTAKSLEAARSAVDLLCHIDDNGFGQSFEWSVVYFPAAAVVALFSQITLEPDHPLAASDLLMITRTIGFLSKLASQEPDTYADYVLSVCSGV</sequence>
<evidence type="ECO:0000256" key="4">
    <source>
        <dbReference type="SAM" id="MobiDB-lite"/>
    </source>
</evidence>
<keyword evidence="3" id="KW-0539">Nucleus</keyword>
<feature type="compositionally biased region" description="Polar residues" evidence="4">
    <location>
        <begin position="61"/>
        <end position="71"/>
    </location>
</feature>
<dbReference type="Pfam" id="PF04082">
    <property type="entry name" value="Fungal_trans"/>
    <property type="match status" value="1"/>
</dbReference>
<evidence type="ECO:0000313" key="7">
    <source>
        <dbReference type="Proteomes" id="UP000248817"/>
    </source>
</evidence>
<evidence type="ECO:0000256" key="1">
    <source>
        <dbReference type="ARBA" id="ARBA00023015"/>
    </source>
</evidence>
<feature type="compositionally biased region" description="Basic and acidic residues" evidence="4">
    <location>
        <begin position="1"/>
        <end position="12"/>
    </location>
</feature>
<gene>
    <name evidence="6" type="ORF">BP00DRAFT_451770</name>
</gene>
<dbReference type="CDD" id="cd12148">
    <property type="entry name" value="fungal_TF_MHR"/>
    <property type="match status" value="1"/>
</dbReference>
<feature type="region of interest" description="Disordered" evidence="4">
    <location>
        <begin position="1"/>
        <end position="75"/>
    </location>
</feature>
<feature type="compositionally biased region" description="Acidic residues" evidence="4">
    <location>
        <begin position="39"/>
        <end position="48"/>
    </location>
</feature>
<dbReference type="GO" id="GO:0003677">
    <property type="term" value="F:DNA binding"/>
    <property type="evidence" value="ECO:0007669"/>
    <property type="project" value="InterPro"/>
</dbReference>
<dbReference type="EMBL" id="KZ825626">
    <property type="protein sequence ID" value="PYI25787.1"/>
    <property type="molecule type" value="Genomic_DNA"/>
</dbReference>
<evidence type="ECO:0000313" key="6">
    <source>
        <dbReference type="EMBL" id="PYI25787.1"/>
    </source>
</evidence>